<dbReference type="PANTHER" id="PTHR37805">
    <property type="entry name" value="CYTOPLASMIC PROTEIN-RELATED"/>
    <property type="match status" value="1"/>
</dbReference>
<evidence type="ECO:0000313" key="2">
    <source>
        <dbReference type="Proteomes" id="UP001234495"/>
    </source>
</evidence>
<reference evidence="1 2" key="1">
    <citation type="submission" date="2023-07" db="EMBL/GenBank/DDBJ databases">
        <title>Genomic Encyclopedia of Type Strains, Phase IV (KMG-IV): sequencing the most valuable type-strain genomes for metagenomic binning, comparative biology and taxonomic classification.</title>
        <authorList>
            <person name="Goeker M."/>
        </authorList>
    </citation>
    <scope>NUCLEOTIDE SEQUENCE [LARGE SCALE GENOMIC DNA]</scope>
    <source>
        <strain evidence="1 2">DSM 29005</strain>
    </source>
</reference>
<dbReference type="RefSeq" id="WP_307339356.1">
    <property type="nucleotide sequence ID" value="NZ_JAUSUD010000005.1"/>
</dbReference>
<sequence>MDNNDILIRLRYALEIKNKEMAEIFKLGDVEVSVPDVVKILTKTYDDEEYENEDQIKCTHSMLDSFLNGLIIYKRGRQDPKPGQPSSPEPALKTSGNVNNLLLKKVKIALALTTEDILDIFAYAGLRVTKGELGALLRKEGHKNYKECGDNFARNFLKGLAVKYRG</sequence>
<name>A0ABT9ZDI2_9BACI</name>
<dbReference type="PANTHER" id="PTHR37805:SF1">
    <property type="entry name" value="CYTOPLASMIC PROTEIN"/>
    <property type="match status" value="1"/>
</dbReference>
<dbReference type="InterPro" id="IPR009921">
    <property type="entry name" value="YehS-like"/>
</dbReference>
<keyword evidence="2" id="KW-1185">Reference proteome</keyword>
<dbReference type="Proteomes" id="UP001234495">
    <property type="component" value="Unassembled WGS sequence"/>
</dbReference>
<comment type="caution">
    <text evidence="1">The sequence shown here is derived from an EMBL/GenBank/DDBJ whole genome shotgun (WGS) entry which is preliminary data.</text>
</comment>
<gene>
    <name evidence="1" type="ORF">J2S19_001548</name>
</gene>
<proteinExistence type="predicted"/>
<dbReference type="EMBL" id="JAUSUD010000005">
    <property type="protein sequence ID" value="MDQ0230294.1"/>
    <property type="molecule type" value="Genomic_DNA"/>
</dbReference>
<evidence type="ECO:0000313" key="1">
    <source>
        <dbReference type="EMBL" id="MDQ0230294.1"/>
    </source>
</evidence>
<accession>A0ABT9ZDI2</accession>
<protein>
    <submittedName>
        <fullName evidence="1">Uncharacterized protein YehS (DUF1456 family)</fullName>
    </submittedName>
</protein>
<dbReference type="Pfam" id="PF07308">
    <property type="entry name" value="DUF1456"/>
    <property type="match status" value="2"/>
</dbReference>
<organism evidence="1 2">
    <name type="scientific">Metabacillus malikii</name>
    <dbReference type="NCBI Taxonomy" id="1504265"/>
    <lineage>
        <taxon>Bacteria</taxon>
        <taxon>Bacillati</taxon>
        <taxon>Bacillota</taxon>
        <taxon>Bacilli</taxon>
        <taxon>Bacillales</taxon>
        <taxon>Bacillaceae</taxon>
        <taxon>Metabacillus</taxon>
    </lineage>
</organism>